<dbReference type="SUPFAM" id="SSF53335">
    <property type="entry name" value="S-adenosyl-L-methionine-dependent methyltransferases"/>
    <property type="match status" value="1"/>
</dbReference>
<dbReference type="InterPro" id="IPR013216">
    <property type="entry name" value="Methyltransf_11"/>
</dbReference>
<name>A0ABQ5V9M2_9PROT</name>
<protein>
    <submittedName>
        <fullName evidence="2">ArsR family transcriptional regulator</fullName>
    </submittedName>
</protein>
<dbReference type="PROSITE" id="PS50987">
    <property type="entry name" value="HTH_ARSR_2"/>
    <property type="match status" value="1"/>
</dbReference>
<dbReference type="Pfam" id="PF08241">
    <property type="entry name" value="Methyltransf_11"/>
    <property type="match status" value="1"/>
</dbReference>
<dbReference type="NCBIfam" id="NF033788">
    <property type="entry name" value="HTH_metalloreg"/>
    <property type="match status" value="1"/>
</dbReference>
<evidence type="ECO:0000259" key="1">
    <source>
        <dbReference type="PROSITE" id="PS50987"/>
    </source>
</evidence>
<dbReference type="PANTHER" id="PTHR42912:SF93">
    <property type="entry name" value="N6-ADENOSINE-METHYLTRANSFERASE TMT1A"/>
    <property type="match status" value="1"/>
</dbReference>
<keyword evidence="3" id="KW-1185">Reference proteome</keyword>
<dbReference type="InterPro" id="IPR029063">
    <property type="entry name" value="SAM-dependent_MTases_sf"/>
</dbReference>
<dbReference type="CDD" id="cd02440">
    <property type="entry name" value="AdoMet_MTases"/>
    <property type="match status" value="1"/>
</dbReference>
<reference evidence="2" key="1">
    <citation type="journal article" date="2014" name="Int. J. Syst. Evol. Microbiol.">
        <title>Complete genome of a new Firmicutes species belonging to the dominant human colonic microbiota ('Ruminococcus bicirculans') reveals two chromosomes and a selective capacity to utilize plant glucans.</title>
        <authorList>
            <consortium name="NISC Comparative Sequencing Program"/>
            <person name="Wegmann U."/>
            <person name="Louis P."/>
            <person name="Goesmann A."/>
            <person name="Henrissat B."/>
            <person name="Duncan S.H."/>
            <person name="Flint H.J."/>
        </authorList>
    </citation>
    <scope>NUCLEOTIDE SEQUENCE</scope>
    <source>
        <strain evidence="2">NBRC 108219</strain>
    </source>
</reference>
<feature type="domain" description="HTH arsR-type" evidence="1">
    <location>
        <begin position="1"/>
        <end position="92"/>
    </location>
</feature>
<comment type="caution">
    <text evidence="2">The sequence shown here is derived from an EMBL/GenBank/DDBJ whole genome shotgun (WGS) entry which is preliminary data.</text>
</comment>
<reference evidence="2" key="2">
    <citation type="submission" date="2023-01" db="EMBL/GenBank/DDBJ databases">
        <title>Draft genome sequence of Algimonas ampicilliniresistens strain NBRC 108219.</title>
        <authorList>
            <person name="Sun Q."/>
            <person name="Mori K."/>
        </authorList>
    </citation>
    <scope>NUCLEOTIDE SEQUENCE</scope>
    <source>
        <strain evidence="2">NBRC 108219</strain>
    </source>
</reference>
<dbReference type="RefSeq" id="WP_284389364.1">
    <property type="nucleotide sequence ID" value="NZ_BSNK01000001.1"/>
</dbReference>
<dbReference type="InterPro" id="IPR036388">
    <property type="entry name" value="WH-like_DNA-bd_sf"/>
</dbReference>
<dbReference type="SUPFAM" id="SSF46785">
    <property type="entry name" value="Winged helix' DNA-binding domain"/>
    <property type="match status" value="1"/>
</dbReference>
<sequence length="321" mass="36192">MEQFARILKLLGHPDRLRILALLRRGELTVSELVSVMELSQPRVTQYVKSLEDAGIVDRLREGSWVFSRLRSDGDAVSSLVRGVLKQLPSADPILAADRNRLEDVRASRATRAERFFADVANNRGQLSHEFLPKSRVEAMILAQLGDRTFDFMVDLGTGSGRILALLADRVRRGTGVDLSPDMLRVARYTLRDERFGHLFVQQSDLCQTPLADGVADLVTVHQVLHHLDQPVDALSEAMRLLRPDGVLLVVDFAEHEREEFRDQYAHRRLGFSEREIADQIGASDFHNVVCTRVDASDADHPDLLVWRATRTTTRTPELVT</sequence>
<dbReference type="CDD" id="cd00090">
    <property type="entry name" value="HTH_ARSR"/>
    <property type="match status" value="1"/>
</dbReference>
<evidence type="ECO:0000313" key="3">
    <source>
        <dbReference type="Proteomes" id="UP001161391"/>
    </source>
</evidence>
<dbReference type="Gene3D" id="3.40.50.150">
    <property type="entry name" value="Vaccinia Virus protein VP39"/>
    <property type="match status" value="1"/>
</dbReference>
<proteinExistence type="predicted"/>
<evidence type="ECO:0000313" key="2">
    <source>
        <dbReference type="EMBL" id="GLQ23702.1"/>
    </source>
</evidence>
<dbReference type="Gene3D" id="1.10.10.10">
    <property type="entry name" value="Winged helix-like DNA-binding domain superfamily/Winged helix DNA-binding domain"/>
    <property type="match status" value="1"/>
</dbReference>
<dbReference type="SMART" id="SM00418">
    <property type="entry name" value="HTH_ARSR"/>
    <property type="match status" value="1"/>
</dbReference>
<organism evidence="2 3">
    <name type="scientific">Algimonas ampicilliniresistens</name>
    <dbReference type="NCBI Taxonomy" id="1298735"/>
    <lineage>
        <taxon>Bacteria</taxon>
        <taxon>Pseudomonadati</taxon>
        <taxon>Pseudomonadota</taxon>
        <taxon>Alphaproteobacteria</taxon>
        <taxon>Maricaulales</taxon>
        <taxon>Robiginitomaculaceae</taxon>
        <taxon>Algimonas</taxon>
    </lineage>
</organism>
<dbReference type="EMBL" id="BSNK01000001">
    <property type="protein sequence ID" value="GLQ23702.1"/>
    <property type="molecule type" value="Genomic_DNA"/>
</dbReference>
<dbReference type="InterPro" id="IPR001845">
    <property type="entry name" value="HTH_ArsR_DNA-bd_dom"/>
</dbReference>
<dbReference type="PANTHER" id="PTHR42912">
    <property type="entry name" value="METHYLTRANSFERASE"/>
    <property type="match status" value="1"/>
</dbReference>
<dbReference type="InterPro" id="IPR036390">
    <property type="entry name" value="WH_DNA-bd_sf"/>
</dbReference>
<dbReference type="PRINTS" id="PR00778">
    <property type="entry name" value="HTHARSR"/>
</dbReference>
<dbReference type="Pfam" id="PF01022">
    <property type="entry name" value="HTH_5"/>
    <property type="match status" value="1"/>
</dbReference>
<dbReference type="InterPro" id="IPR050508">
    <property type="entry name" value="Methyltransf_Superfamily"/>
</dbReference>
<dbReference type="InterPro" id="IPR011991">
    <property type="entry name" value="ArsR-like_HTH"/>
</dbReference>
<accession>A0ABQ5V9M2</accession>
<dbReference type="Proteomes" id="UP001161391">
    <property type="component" value="Unassembled WGS sequence"/>
</dbReference>
<gene>
    <name evidence="2" type="ORF">GCM10007853_15760</name>
</gene>